<proteinExistence type="predicted"/>
<evidence type="ECO:0000313" key="1">
    <source>
        <dbReference type="EMBL" id="DAF45937.1"/>
    </source>
</evidence>
<dbReference type="Gene3D" id="3.40.960.10">
    <property type="entry name" value="VSR Endonuclease"/>
    <property type="match status" value="1"/>
</dbReference>
<organism evidence="1">
    <name type="scientific">Siphoviridae sp. ctiV651</name>
    <dbReference type="NCBI Taxonomy" id="2827917"/>
    <lineage>
        <taxon>Viruses</taxon>
        <taxon>Duplodnaviria</taxon>
        <taxon>Heunggongvirae</taxon>
        <taxon>Uroviricota</taxon>
        <taxon>Caudoviricetes</taxon>
    </lineage>
</organism>
<accession>A0A8S5S4R4</accession>
<reference evidence="1" key="1">
    <citation type="journal article" date="2021" name="Proc. Natl. Acad. Sci. U.S.A.">
        <title>A Catalog of Tens of Thousands of Viruses from Human Metagenomes Reveals Hidden Associations with Chronic Diseases.</title>
        <authorList>
            <person name="Tisza M.J."/>
            <person name="Buck C.B."/>
        </authorList>
    </citation>
    <scope>NUCLEOTIDE SEQUENCE</scope>
    <source>
        <strain evidence="1">CtiV651</strain>
    </source>
</reference>
<name>A0A8S5S4R4_9CAUD</name>
<dbReference type="EMBL" id="BK032528">
    <property type="protein sequence ID" value="DAF45937.1"/>
    <property type="molecule type" value="Genomic_DNA"/>
</dbReference>
<sequence length="314" mass="37128">MGKQYTESDYKNKCDELNVKYVGFHKEHHKGTIINFICFKHKEHGIQSIDWSHFKNSKKPCRYCNGRKRTTQEAQSMVKNPNIIFTSEYLGTEKPIRCKCIKCNYEWICNRPLDLFKRPNGCPKCALESKRLKRIKSQEKYEYDLHKINPNIKVIGTYKGTHQYIKCKCLLDDYEFESIACNLLNGTAGCPKCNMSVGENKIVDFMEKYHITYTRQKTFKNCKDKLPLKFDVFDEDNNIAIEFQGEQHYFPVDFETNNKEKAQRQFKSLQIRDAIKKEFCINNNIKLICIPYYERNNVEAYLVNSDKIYNNLLA</sequence>
<protein>
    <submittedName>
        <fullName evidence="1">Restriction enzyme</fullName>
    </submittedName>
</protein>